<gene>
    <name evidence="1" type="ORF">METZ01_LOCUS250126</name>
</gene>
<sequence length="143" mass="16211">MLHDFITGVKVIGDEGILHSGDNLLTCDVSVIQGWVYSQITTPHLRLRNAIIQSQKTYNKHTVVADGSLFLYKDKVNPHGYLRYSFNGIFPTTGEYCDSKIDPGRWKSISKILGITIEDYKRQGSHILLMCQRQGGWSMKGYD</sequence>
<evidence type="ECO:0000313" key="1">
    <source>
        <dbReference type="EMBL" id="SVB97272.1"/>
    </source>
</evidence>
<dbReference type="AlphaFoldDB" id="A0A382IDA4"/>
<protein>
    <submittedName>
        <fullName evidence="1">Uncharacterized protein</fullName>
    </submittedName>
</protein>
<feature type="non-terminal residue" evidence="1">
    <location>
        <position position="143"/>
    </location>
</feature>
<reference evidence="1" key="1">
    <citation type="submission" date="2018-05" db="EMBL/GenBank/DDBJ databases">
        <authorList>
            <person name="Lanie J.A."/>
            <person name="Ng W.-L."/>
            <person name="Kazmierczak K.M."/>
            <person name="Andrzejewski T.M."/>
            <person name="Davidsen T.M."/>
            <person name="Wayne K.J."/>
            <person name="Tettelin H."/>
            <person name="Glass J.I."/>
            <person name="Rusch D."/>
            <person name="Podicherti R."/>
            <person name="Tsui H.-C.T."/>
            <person name="Winkler M.E."/>
        </authorList>
    </citation>
    <scope>NUCLEOTIDE SEQUENCE</scope>
</reference>
<accession>A0A382IDA4</accession>
<proteinExistence type="predicted"/>
<organism evidence="1">
    <name type="scientific">marine metagenome</name>
    <dbReference type="NCBI Taxonomy" id="408172"/>
    <lineage>
        <taxon>unclassified sequences</taxon>
        <taxon>metagenomes</taxon>
        <taxon>ecological metagenomes</taxon>
    </lineage>
</organism>
<name>A0A382IDA4_9ZZZZ</name>
<dbReference type="EMBL" id="UINC01066498">
    <property type="protein sequence ID" value="SVB97272.1"/>
    <property type="molecule type" value="Genomic_DNA"/>
</dbReference>